<reference evidence="2 3" key="1">
    <citation type="journal article" date="2023" name="PLoS ONE">
        <title>Complete genome assembly of Hawai'i environmental nontuberculous mycobacteria reveals unexpected co-isolation with methylobacteria.</title>
        <authorList>
            <person name="Hendrix J."/>
            <person name="Epperson L.E."/>
            <person name="Tong E.I."/>
            <person name="Chan Y.L."/>
            <person name="Hasan N.A."/>
            <person name="Dawrs S.N."/>
            <person name="Norton G.J."/>
            <person name="Virdi R."/>
            <person name="Crooks J.L."/>
            <person name="Chan E.D."/>
            <person name="Honda J.R."/>
            <person name="Strong M."/>
        </authorList>
    </citation>
    <scope>NUCLEOTIDE SEQUENCE [LARGE SCALE GENOMIC DNA]</scope>
    <source>
        <strain evidence="2 3">NJH_HI01</strain>
    </source>
</reference>
<name>A0ABU9ZKA0_9HYPH</name>
<protein>
    <submittedName>
        <fullName evidence="2">Uncharacterized protein</fullName>
    </submittedName>
</protein>
<keyword evidence="3" id="KW-1185">Reference proteome</keyword>
<dbReference type="Proteomes" id="UP001404845">
    <property type="component" value="Unassembled WGS sequence"/>
</dbReference>
<proteinExistence type="predicted"/>
<feature type="signal peptide" evidence="1">
    <location>
        <begin position="1"/>
        <end position="21"/>
    </location>
</feature>
<organism evidence="2 3">
    <name type="scientific">Methylorubrum rhodesianum</name>
    <dbReference type="NCBI Taxonomy" id="29427"/>
    <lineage>
        <taxon>Bacteria</taxon>
        <taxon>Pseudomonadati</taxon>
        <taxon>Pseudomonadota</taxon>
        <taxon>Alphaproteobacteria</taxon>
        <taxon>Hyphomicrobiales</taxon>
        <taxon>Methylobacteriaceae</taxon>
        <taxon>Methylorubrum</taxon>
    </lineage>
</organism>
<feature type="chain" id="PRO_5045885855" evidence="1">
    <location>
        <begin position="22"/>
        <end position="92"/>
    </location>
</feature>
<evidence type="ECO:0000313" key="2">
    <source>
        <dbReference type="EMBL" id="MEN3231878.1"/>
    </source>
</evidence>
<keyword evidence="1" id="KW-0732">Signal</keyword>
<gene>
    <name evidence="2" type="ORF">PUR21_30360</name>
</gene>
<accession>A0ABU9ZKA0</accession>
<dbReference type="RefSeq" id="WP_292499272.1">
    <property type="nucleotide sequence ID" value="NZ_JAQYXL010000003.1"/>
</dbReference>
<comment type="caution">
    <text evidence="2">The sequence shown here is derived from an EMBL/GenBank/DDBJ whole genome shotgun (WGS) entry which is preliminary data.</text>
</comment>
<dbReference type="EMBL" id="JAQYXL010000003">
    <property type="protein sequence ID" value="MEN3231878.1"/>
    <property type="molecule type" value="Genomic_DNA"/>
</dbReference>
<sequence>MSKALVVAGLLVAAVTGTALAEQTFSAWGHDFSVSGATPISGHNSQIVVATDKKTGRKFNCIKLENGKMMAIVPFNSIKGMPEVSEEDMIHS</sequence>
<evidence type="ECO:0000313" key="3">
    <source>
        <dbReference type="Proteomes" id="UP001404845"/>
    </source>
</evidence>
<evidence type="ECO:0000256" key="1">
    <source>
        <dbReference type="SAM" id="SignalP"/>
    </source>
</evidence>